<reference evidence="1" key="1">
    <citation type="submission" date="2018-02" db="EMBL/GenBank/DDBJ databases">
        <title>Rhizophora mucronata_Transcriptome.</title>
        <authorList>
            <person name="Meera S.P."/>
            <person name="Sreeshan A."/>
            <person name="Augustine A."/>
        </authorList>
    </citation>
    <scope>NUCLEOTIDE SEQUENCE</scope>
    <source>
        <tissue evidence="1">Leaf</tissue>
    </source>
</reference>
<organism evidence="1">
    <name type="scientific">Rhizophora mucronata</name>
    <name type="common">Asiatic mangrove</name>
    <dbReference type="NCBI Taxonomy" id="61149"/>
    <lineage>
        <taxon>Eukaryota</taxon>
        <taxon>Viridiplantae</taxon>
        <taxon>Streptophyta</taxon>
        <taxon>Embryophyta</taxon>
        <taxon>Tracheophyta</taxon>
        <taxon>Spermatophyta</taxon>
        <taxon>Magnoliopsida</taxon>
        <taxon>eudicotyledons</taxon>
        <taxon>Gunneridae</taxon>
        <taxon>Pentapetalae</taxon>
        <taxon>rosids</taxon>
        <taxon>fabids</taxon>
        <taxon>Malpighiales</taxon>
        <taxon>Rhizophoraceae</taxon>
        <taxon>Rhizophora</taxon>
    </lineage>
</organism>
<dbReference type="EMBL" id="GGEC01068910">
    <property type="protein sequence ID" value="MBX49394.1"/>
    <property type="molecule type" value="Transcribed_RNA"/>
</dbReference>
<proteinExistence type="predicted"/>
<protein>
    <submittedName>
        <fullName evidence="1">Uncharacterized protein</fullName>
    </submittedName>
</protein>
<accession>A0A2P2P3R5</accession>
<sequence length="42" mass="4790">MARGIGDDPFNHLSDQLYSLGVNWSTSVMKARPIIATWYTYN</sequence>
<evidence type="ECO:0000313" key="1">
    <source>
        <dbReference type="EMBL" id="MBX49394.1"/>
    </source>
</evidence>
<dbReference type="AlphaFoldDB" id="A0A2P2P3R5"/>
<name>A0A2P2P3R5_RHIMU</name>